<keyword evidence="4 9" id="KW-0820">tRNA-binding</keyword>
<keyword evidence="13" id="KW-1185">Reference proteome</keyword>
<dbReference type="Pfam" id="PF08389">
    <property type="entry name" value="Xpo1"/>
    <property type="match status" value="1"/>
</dbReference>
<comment type="subcellular location">
    <subcellularLocation>
        <location evidence="1 9">Cytoplasm</location>
    </subcellularLocation>
    <subcellularLocation>
        <location evidence="9">Nucleus</location>
    </subcellularLocation>
    <text evidence="9">Shuttles between the nucleus and the cytoplasm.</text>
</comment>
<dbReference type="SUPFAM" id="SSF48371">
    <property type="entry name" value="ARM repeat"/>
    <property type="match status" value="1"/>
</dbReference>
<organism evidence="12 13">
    <name type="scientific">Cyanidioschyzon merolae (strain NIES-3377 / 10D)</name>
    <name type="common">Unicellular red alga</name>
    <dbReference type="NCBI Taxonomy" id="280699"/>
    <lineage>
        <taxon>Eukaryota</taxon>
        <taxon>Rhodophyta</taxon>
        <taxon>Bangiophyceae</taxon>
        <taxon>Cyanidiales</taxon>
        <taxon>Cyanidiaceae</taxon>
        <taxon>Cyanidioschyzon</taxon>
    </lineage>
</organism>
<dbReference type="HOGENOM" id="CLU_283618_0_0_1"/>
<dbReference type="KEGG" id="cme:CYME_CMN254C"/>
<evidence type="ECO:0000256" key="7">
    <source>
        <dbReference type="ARBA" id="ARBA00029784"/>
    </source>
</evidence>
<feature type="region of interest" description="Disordered" evidence="10">
    <location>
        <begin position="859"/>
        <end position="880"/>
    </location>
</feature>
<dbReference type="InterPro" id="IPR011989">
    <property type="entry name" value="ARM-like"/>
</dbReference>
<evidence type="ECO:0000256" key="6">
    <source>
        <dbReference type="ARBA" id="ARBA00023242"/>
    </source>
</evidence>
<dbReference type="PANTHER" id="PTHR15952:SF11">
    <property type="entry name" value="EXPORTIN-T"/>
    <property type="match status" value="1"/>
</dbReference>
<gene>
    <name evidence="12" type="ORF">CYME_CMN254C</name>
</gene>
<evidence type="ECO:0000256" key="8">
    <source>
        <dbReference type="ARBA" id="ARBA00032199"/>
    </source>
</evidence>
<keyword evidence="9" id="KW-0813">Transport</keyword>
<reference evidence="12 13" key="1">
    <citation type="journal article" date="2004" name="Nature">
        <title>Genome sequence of the ultrasmall unicellular red alga Cyanidioschyzon merolae 10D.</title>
        <authorList>
            <person name="Matsuzaki M."/>
            <person name="Misumi O."/>
            <person name="Shin-i T."/>
            <person name="Maruyama S."/>
            <person name="Takahara M."/>
            <person name="Miyagishima S."/>
            <person name="Mori T."/>
            <person name="Nishida K."/>
            <person name="Yagisawa F."/>
            <person name="Nishida K."/>
            <person name="Yoshida Y."/>
            <person name="Nishimura Y."/>
            <person name="Nakao S."/>
            <person name="Kobayashi T."/>
            <person name="Momoyama Y."/>
            <person name="Higashiyama T."/>
            <person name="Minoda A."/>
            <person name="Sano M."/>
            <person name="Nomoto H."/>
            <person name="Oishi K."/>
            <person name="Hayashi H."/>
            <person name="Ohta F."/>
            <person name="Nishizaka S."/>
            <person name="Haga S."/>
            <person name="Miura S."/>
            <person name="Morishita T."/>
            <person name="Kabeya Y."/>
            <person name="Terasawa K."/>
            <person name="Suzuki Y."/>
            <person name="Ishii Y."/>
            <person name="Asakawa S."/>
            <person name="Takano H."/>
            <person name="Ohta N."/>
            <person name="Kuroiwa H."/>
            <person name="Tanaka K."/>
            <person name="Shimizu N."/>
            <person name="Sugano S."/>
            <person name="Sato N."/>
            <person name="Nozaki H."/>
            <person name="Ogasawara N."/>
            <person name="Kohara Y."/>
            <person name="Kuroiwa T."/>
        </authorList>
    </citation>
    <scope>NUCLEOTIDE SEQUENCE [LARGE SCALE GENOMIC DNA]</scope>
    <source>
        <strain evidence="12 13">10D</strain>
    </source>
</reference>
<evidence type="ECO:0000256" key="5">
    <source>
        <dbReference type="ARBA" id="ARBA00022884"/>
    </source>
</evidence>
<dbReference type="EMBL" id="AP006496">
    <property type="protein sequence ID" value="BAM81337.1"/>
    <property type="molecule type" value="Genomic_DNA"/>
</dbReference>
<proteinExistence type="inferred from homology"/>
<evidence type="ECO:0000256" key="2">
    <source>
        <dbReference type="ARBA" id="ARBA00018928"/>
    </source>
</evidence>
<dbReference type="GO" id="GO:0016363">
    <property type="term" value="C:nuclear matrix"/>
    <property type="evidence" value="ECO:0007669"/>
    <property type="project" value="TreeGrafter"/>
</dbReference>
<dbReference type="Gene3D" id="1.25.10.10">
    <property type="entry name" value="Leucine-rich Repeat Variant"/>
    <property type="match status" value="2"/>
</dbReference>
<protein>
    <recommendedName>
        <fullName evidence="2 9">Exportin-T</fullName>
    </recommendedName>
    <alternativeName>
        <fullName evidence="7 9">Exportin(tRNA)</fullName>
    </alternativeName>
    <alternativeName>
        <fullName evidence="8 9">tRNA exportin</fullName>
    </alternativeName>
</protein>
<dbReference type="GO" id="GO:0005643">
    <property type="term" value="C:nuclear pore"/>
    <property type="evidence" value="ECO:0007669"/>
    <property type="project" value="TreeGrafter"/>
</dbReference>
<evidence type="ECO:0000256" key="1">
    <source>
        <dbReference type="ARBA" id="ARBA00004496"/>
    </source>
</evidence>
<keyword evidence="6 9" id="KW-0539">Nucleus</keyword>
<dbReference type="GO" id="GO:0000049">
    <property type="term" value="F:tRNA binding"/>
    <property type="evidence" value="ECO:0007669"/>
    <property type="project" value="UniProtKB-UniRule"/>
</dbReference>
<sequence>MIDPSTGDLELAAFYALNPPLGIAPSHAEEARAVLERVTAATEDGGFTLCWSLAVSDERILRPELVFWCLQVLLSTRQRLSLQQVLALSRSPQTSGHAPGYVKNKAAQLIAELVVERYPLNWPNAVVDLLQALDADAMLRFLRALHEQVLAREAQRHVEASRLKEAMRADGSALLLLDWWAYLLRAALQTDAEGIELPEAVSAVMRSSGEPKKPGTMLSTTELVVGVLELLADYAFWMDLSAIVERFQQPLLQLVSNAAGQHWPVTVVSAAVTALERMLLRKVAHPGEKVHVCKSLHLVELVMNASNADSDALPSWSSLLGSLLMELLELYETSEATVSNWAANALRTLLDALLGATTSPTTNAQALLFSAPVLSAMSSLTRRLQTVDWDALSRRLLTAILQHLLALETNERDTSDAATSEPNGVRTDVPLASVHEAPTLARDQVSDAVSQLSTSSDDCSTEIMSVLGHVVKRSPTLVLETLQQLPARRLQARLLLELASSFPENARELVLENARQVLSDPVMDLVYFDVVARFGAVLLPKSPPLYAYVLPMLVSSLQSESTRLREHAANTCVRLVQALRDVLPRDPEHIREQAGVVAAAPVAATGTRREPSPADSGIPADSATRVATGWKSLLPERVPSAALSSMLIQNGRFRVEYLLHHFQDLVHLDGQDPDLNLVQLPLVECISLLISSEALSADTRLHYLESCLVPMHSSGLFRSASGLRAVLHLSKGFSPAQCQQDVRLSQIWLTCLDWVLEAAPSPAYGLDADARPLLHRLAELLSEPQTGDRIATFIETRLELGREALPLEQDLQALVLLENQLCDRFQTACVSSQRRLFEPLVRALLSWFPLLPADAPAESTDGRLPNVSTSRGAPSGTPVLSEEARERYTLRNLFYTYLGQLLNNGLASIIVDDTHQGLWPCLLHVVVAGAVGIHFQSIELVARQWQPTGPPAMLPEPESAALTRAALSVLRRFAEHWAGSGTVPSLDAALLQALPELFRCAPAAVCRENVELQIVLLTRLPQVERVLELILEEATSRGCAASTCMQYLRILSQFSQLRRERERRGSAFDGIDSKQTAAVLPLLRQLVQTFSSSDTDQA</sequence>
<comment type="function">
    <text evidence="9">tRNA nucleus export receptor which facilitates tRNA translocation across the nuclear pore complex.</text>
</comment>
<dbReference type="Gramene" id="CMN254CT">
    <property type="protein sequence ID" value="CMN254CT"/>
    <property type="gene ID" value="CMN254C"/>
</dbReference>
<dbReference type="Proteomes" id="UP000007014">
    <property type="component" value="Chromosome 14"/>
</dbReference>
<name>M1VEL6_CYAM1</name>
<evidence type="ECO:0000256" key="3">
    <source>
        <dbReference type="ARBA" id="ARBA00022490"/>
    </source>
</evidence>
<dbReference type="GeneID" id="16995255"/>
<dbReference type="GO" id="GO:0031267">
    <property type="term" value="F:small GTPase binding"/>
    <property type="evidence" value="ECO:0007669"/>
    <property type="project" value="InterPro"/>
</dbReference>
<evidence type="ECO:0000256" key="10">
    <source>
        <dbReference type="SAM" id="MobiDB-lite"/>
    </source>
</evidence>
<evidence type="ECO:0000259" key="11">
    <source>
        <dbReference type="Pfam" id="PF08389"/>
    </source>
</evidence>
<comment type="similarity">
    <text evidence="9">Belongs to the exportin family.</text>
</comment>
<evidence type="ECO:0000256" key="9">
    <source>
        <dbReference type="RuleBase" id="RU366037"/>
    </source>
</evidence>
<dbReference type="GO" id="GO:0071528">
    <property type="term" value="P:tRNA re-export from nucleus"/>
    <property type="evidence" value="ECO:0007669"/>
    <property type="project" value="UniProtKB-UniRule"/>
</dbReference>
<evidence type="ECO:0000313" key="13">
    <source>
        <dbReference type="Proteomes" id="UP000007014"/>
    </source>
</evidence>
<keyword evidence="3 9" id="KW-0963">Cytoplasm</keyword>
<dbReference type="AlphaFoldDB" id="M1VEL6"/>
<dbReference type="InterPro" id="IPR040017">
    <property type="entry name" value="XPOT"/>
</dbReference>
<keyword evidence="5 9" id="KW-0694">RNA-binding</keyword>
<accession>M1VEL6</accession>
<feature type="domain" description="Exportin-1/Importin-beta-like" evidence="11">
    <location>
        <begin position="100"/>
        <end position="258"/>
    </location>
</feature>
<dbReference type="STRING" id="280699.M1VEL6"/>
<dbReference type="OrthoDB" id="26399at2759"/>
<evidence type="ECO:0000313" key="12">
    <source>
        <dbReference type="EMBL" id="BAM81337.1"/>
    </source>
</evidence>
<dbReference type="GO" id="GO:0005737">
    <property type="term" value="C:cytoplasm"/>
    <property type="evidence" value="ECO:0007669"/>
    <property type="project" value="UniProtKB-SubCell"/>
</dbReference>
<evidence type="ECO:0000256" key="4">
    <source>
        <dbReference type="ARBA" id="ARBA00022555"/>
    </source>
</evidence>
<dbReference type="InterPro" id="IPR016024">
    <property type="entry name" value="ARM-type_fold"/>
</dbReference>
<reference evidence="12 13" key="2">
    <citation type="journal article" date="2007" name="BMC Biol.">
        <title>A 100%-complete sequence reveals unusually simple genomic features in the hot-spring red alga Cyanidioschyzon merolae.</title>
        <authorList>
            <person name="Nozaki H."/>
            <person name="Takano H."/>
            <person name="Misumi O."/>
            <person name="Terasawa K."/>
            <person name="Matsuzaki M."/>
            <person name="Maruyama S."/>
            <person name="Nishida K."/>
            <person name="Yagisawa F."/>
            <person name="Yoshida Y."/>
            <person name="Fujiwara T."/>
            <person name="Takio S."/>
            <person name="Tamura K."/>
            <person name="Chung S.J."/>
            <person name="Nakamura S."/>
            <person name="Kuroiwa H."/>
            <person name="Tanaka K."/>
            <person name="Sato N."/>
            <person name="Kuroiwa T."/>
        </authorList>
    </citation>
    <scope>NUCLEOTIDE SEQUENCE [LARGE SCALE GENOMIC DNA]</scope>
    <source>
        <strain evidence="12 13">10D</strain>
    </source>
</reference>
<dbReference type="InterPro" id="IPR013598">
    <property type="entry name" value="Exportin-1/Importin-b-like"/>
</dbReference>
<dbReference type="PANTHER" id="PTHR15952">
    <property type="entry name" value="EXPORTIN-T/LOS1"/>
    <property type="match status" value="1"/>
</dbReference>
<dbReference type="RefSeq" id="XP_005537373.1">
    <property type="nucleotide sequence ID" value="XM_005537316.1"/>
</dbReference>